<sequence>MEKLTQLYLKEIVCRHGVPVSIISDRDSHFTLNFWRSLQKALGTNLDMSTAYRPQTDGQSERIIQTLEDMLRACVIDFGNSWDRHLPLVEFSYNNSYHASIKAAPYEALYERKCRSPVCWSEVGDNQLTGPELIRDTTEKIVSPWKGVVRFGKRGKLSPRYIGPFKIVARVGPVAYTLELPEELKGIHSTFHVLNLKKCLAEGDVVVPMEEIQLDDKLHMIEEPVEIVDKEVKRLKQSRIPIVKVHWNSQRGPKFTWEREDQIKKKYPHLFTSKDKAMRVDETS</sequence>
<dbReference type="EMBL" id="BQNB010014568">
    <property type="protein sequence ID" value="GJT29750.1"/>
    <property type="molecule type" value="Genomic_DNA"/>
</dbReference>
<evidence type="ECO:0000313" key="2">
    <source>
        <dbReference type="EMBL" id="GJT29750.1"/>
    </source>
</evidence>
<dbReference type="InterPro" id="IPR012337">
    <property type="entry name" value="RNaseH-like_sf"/>
</dbReference>
<dbReference type="Gene3D" id="3.30.420.10">
    <property type="entry name" value="Ribonuclease H-like superfamily/Ribonuclease H"/>
    <property type="match status" value="1"/>
</dbReference>
<dbReference type="GO" id="GO:0003964">
    <property type="term" value="F:RNA-directed DNA polymerase activity"/>
    <property type="evidence" value="ECO:0007669"/>
    <property type="project" value="UniProtKB-KW"/>
</dbReference>
<reference evidence="2" key="2">
    <citation type="submission" date="2022-01" db="EMBL/GenBank/DDBJ databases">
        <authorList>
            <person name="Yamashiro T."/>
            <person name="Shiraishi A."/>
            <person name="Satake H."/>
            <person name="Nakayama K."/>
        </authorList>
    </citation>
    <scope>NUCLEOTIDE SEQUENCE</scope>
</reference>
<name>A0ABQ5CRV5_9ASTR</name>
<organism evidence="2 3">
    <name type="scientific">Tanacetum coccineum</name>
    <dbReference type="NCBI Taxonomy" id="301880"/>
    <lineage>
        <taxon>Eukaryota</taxon>
        <taxon>Viridiplantae</taxon>
        <taxon>Streptophyta</taxon>
        <taxon>Embryophyta</taxon>
        <taxon>Tracheophyta</taxon>
        <taxon>Spermatophyta</taxon>
        <taxon>Magnoliopsida</taxon>
        <taxon>eudicotyledons</taxon>
        <taxon>Gunneridae</taxon>
        <taxon>Pentapetalae</taxon>
        <taxon>asterids</taxon>
        <taxon>campanulids</taxon>
        <taxon>Asterales</taxon>
        <taxon>Asteraceae</taxon>
        <taxon>Asteroideae</taxon>
        <taxon>Anthemideae</taxon>
        <taxon>Anthemidinae</taxon>
        <taxon>Tanacetum</taxon>
    </lineage>
</organism>
<comment type="caution">
    <text evidence="2">The sequence shown here is derived from an EMBL/GenBank/DDBJ whole genome shotgun (WGS) entry which is preliminary data.</text>
</comment>
<dbReference type="InterPro" id="IPR036397">
    <property type="entry name" value="RNaseH_sf"/>
</dbReference>
<keyword evidence="2" id="KW-0695">RNA-directed DNA polymerase</keyword>
<proteinExistence type="predicted"/>
<evidence type="ECO:0000259" key="1">
    <source>
        <dbReference type="PROSITE" id="PS50994"/>
    </source>
</evidence>
<keyword evidence="2" id="KW-0548">Nucleotidyltransferase</keyword>
<reference evidence="2" key="1">
    <citation type="journal article" date="2022" name="Int. J. Mol. Sci.">
        <title>Draft Genome of Tanacetum Coccineum: Genomic Comparison of Closely Related Tanacetum-Family Plants.</title>
        <authorList>
            <person name="Yamashiro T."/>
            <person name="Shiraishi A."/>
            <person name="Nakayama K."/>
            <person name="Satake H."/>
        </authorList>
    </citation>
    <scope>NUCLEOTIDE SEQUENCE</scope>
</reference>
<gene>
    <name evidence="2" type="ORF">Tco_0910025</name>
</gene>
<dbReference type="PANTHER" id="PTHR46148:SF59">
    <property type="entry name" value="NUCLEOTIDYLTRANSFERASE, RIBONUCLEASE H"/>
    <property type="match status" value="1"/>
</dbReference>
<protein>
    <submittedName>
        <fullName evidence="2">Reverse transcriptase domain-containing protein</fullName>
    </submittedName>
</protein>
<evidence type="ECO:0000313" key="3">
    <source>
        <dbReference type="Proteomes" id="UP001151760"/>
    </source>
</evidence>
<dbReference type="Proteomes" id="UP001151760">
    <property type="component" value="Unassembled WGS sequence"/>
</dbReference>
<keyword evidence="2" id="KW-0808">Transferase</keyword>
<dbReference type="PROSITE" id="PS50994">
    <property type="entry name" value="INTEGRASE"/>
    <property type="match status" value="1"/>
</dbReference>
<feature type="domain" description="Integrase catalytic" evidence="1">
    <location>
        <begin position="1"/>
        <end position="113"/>
    </location>
</feature>
<dbReference type="PANTHER" id="PTHR46148">
    <property type="entry name" value="CHROMO DOMAIN-CONTAINING PROTEIN"/>
    <property type="match status" value="1"/>
</dbReference>
<keyword evidence="3" id="KW-1185">Reference proteome</keyword>
<accession>A0ABQ5CRV5</accession>
<dbReference type="InterPro" id="IPR001584">
    <property type="entry name" value="Integrase_cat-core"/>
</dbReference>
<dbReference type="SUPFAM" id="SSF53098">
    <property type="entry name" value="Ribonuclease H-like"/>
    <property type="match status" value="1"/>
</dbReference>
<dbReference type="Pfam" id="PF24626">
    <property type="entry name" value="SH3_Tf2-1"/>
    <property type="match status" value="1"/>
</dbReference>
<dbReference type="InterPro" id="IPR056924">
    <property type="entry name" value="SH3_Tf2-1"/>
</dbReference>